<reference evidence="2 3" key="1">
    <citation type="submission" date="2022-10" db="EMBL/GenBank/DDBJ databases">
        <title>Luteolibacter arcticus strain CCTCC AB 2014275, whole genome shotgun sequencing project.</title>
        <authorList>
            <person name="Zhao G."/>
            <person name="Shen L."/>
        </authorList>
    </citation>
    <scope>NUCLEOTIDE SEQUENCE [LARGE SCALE GENOMIC DNA]</scope>
    <source>
        <strain evidence="2 3">CCTCC AB 2014275</strain>
    </source>
</reference>
<dbReference type="InterPro" id="IPR011050">
    <property type="entry name" value="Pectin_lyase_fold/virulence"/>
</dbReference>
<accession>A0ABT3GK66</accession>
<dbReference type="Gene3D" id="2.160.20.20">
    <property type="match status" value="1"/>
</dbReference>
<evidence type="ECO:0000313" key="2">
    <source>
        <dbReference type="EMBL" id="MCW1923909.1"/>
    </source>
</evidence>
<gene>
    <name evidence="2" type="ORF">OKA05_15175</name>
</gene>
<dbReference type="NCBIfam" id="TIGR02601">
    <property type="entry name" value="autotrns_rpt"/>
    <property type="match status" value="7"/>
</dbReference>
<evidence type="ECO:0000256" key="1">
    <source>
        <dbReference type="ARBA" id="ARBA00022729"/>
    </source>
</evidence>
<name>A0ABT3GK66_9BACT</name>
<organism evidence="2 3">
    <name type="scientific">Luteolibacter arcticus</name>
    <dbReference type="NCBI Taxonomy" id="1581411"/>
    <lineage>
        <taxon>Bacteria</taxon>
        <taxon>Pseudomonadati</taxon>
        <taxon>Verrucomicrobiota</taxon>
        <taxon>Verrucomicrobiia</taxon>
        <taxon>Verrucomicrobiales</taxon>
        <taxon>Verrucomicrobiaceae</taxon>
        <taxon>Luteolibacter</taxon>
    </lineage>
</organism>
<keyword evidence="1" id="KW-0732">Signal</keyword>
<comment type="caution">
    <text evidence="2">The sequence shown here is derived from an EMBL/GenBank/DDBJ whole genome shotgun (WGS) entry which is preliminary data.</text>
</comment>
<dbReference type="RefSeq" id="WP_264488015.1">
    <property type="nucleotide sequence ID" value="NZ_JAPDDT010000006.1"/>
</dbReference>
<dbReference type="EMBL" id="JAPDDT010000006">
    <property type="protein sequence ID" value="MCW1923909.1"/>
    <property type="molecule type" value="Genomic_DNA"/>
</dbReference>
<dbReference type="Pfam" id="PF12951">
    <property type="entry name" value="PATR"/>
    <property type="match status" value="7"/>
</dbReference>
<sequence length="1279" mass="124886">MSGTAQAAAKQWTGATADMNDAANWTPNGVPTTGDQMLFDGGSAFNTVTFSTGFGTGGLGTVSLPGILMNQATDVQVNHTGASTVLRIAGTTASTVVQIESTAGNLTLGDGAGASTAFVLAANAPTSAVNFTFLNNSPTSVGTLESDVTLAGGGNNPTANWIFDGVGNWSIKGVIGTGTTSDSISVIKNGVGTLTLAGANTYKSATSINAGTLKLSNSLALQSSIYSGGLGSLVFDSTVATHAFTFGSLNASTNLVLEDDAINAVALTVGSNTTPATYSGALSGTGSLTKVGSGTQTLSGTNTYAGVTTINSGALVFGRTASLYNNTPTSWTPANISVASGATLGLGLGDSASGYFDVTALDTLLDGSHLGASTTTTGLKTGAILGFDTTNATGGLFTYGSVIADHTGGSVLNLTKLGAGTLTLGGANTYTGTTTVSAGTLQIGSSERLADTGIVNVTGGTFDLQGFSETIGQITTLTNGTISGTSGNKLILTAAGNTTTATGANTISADLQLNTGTALTRTFSVTNSNETLTISGAASQGAAVGSVTKAGVGTLVLSGTNTYTGPTTITAGTLSVGAASNLGGAPSDLIFNGGNLQITGTTLNNFTSLGHSASFTATKLVGLDINNAANVFTVDQVLNQTTGGFTKLGAGTAVLNLANTYTGATTVGAGALNLQSNSALGTGVGATTSAVSVTSGGALQLQGGISTTTAVALTLNGGGLASKGALENVGGVNTYTGLITLGSASSVGSTTGTLNLTHTGTITGATAGLGLTLTGAGDGNLASIIGTGTGGLNKGGSGTWILTGVNTYTGNTTLSGGVLQTALTGGGLPSTSILQLRGGVIQSNGTFSRTVGTAAGNVNIGSLAVNPIGGGYAAKGGVLIIQLNGGTASQVWAASGSSFMNSGQSLIFGSSTADDLVDFQNAINLGSSGTNTRTVTVLDNPSLSTDRARISGALTNTAAGQSLLKDGAGILELTNANTYTGATTVNAGTLLANNATGSAAGTGSVTVKSTATFGGTGAVTGAVVLESGAILAPGASIESLATGELTLPSGATLTAEIDSSGSPSADVVTVTGNVTLGGALTVTDIAGVPAAVALGTKLTLIAYTGSLTGTFSGKAEGSTFAVGSNTFKIRYTDSGAVTLEAVAGVGGYSTWADTNAPSQTASQDFDNDGVPNAIEYVLGGLAATKDLGKLPTLTTPGGNLVFTFLRDQVSKTVDTGVFIDVGTTLTAWPSTYTVGNNTAGSTTGVTVTDNLNGTDTVTLTIPRAPDDKKFARLRVEISP</sequence>
<keyword evidence="3" id="KW-1185">Reference proteome</keyword>
<dbReference type="InterPro" id="IPR012332">
    <property type="entry name" value="Autotransporter_pectin_lyase_C"/>
</dbReference>
<proteinExistence type="predicted"/>
<evidence type="ECO:0000313" key="3">
    <source>
        <dbReference type="Proteomes" id="UP001320876"/>
    </source>
</evidence>
<dbReference type="InterPro" id="IPR013425">
    <property type="entry name" value="Autotrns_rpt"/>
</dbReference>
<protein>
    <submittedName>
        <fullName evidence="2">Autotransporter-associated beta strand repeat-containing protein</fullName>
    </submittedName>
</protein>
<dbReference type="Proteomes" id="UP001320876">
    <property type="component" value="Unassembled WGS sequence"/>
</dbReference>
<dbReference type="SUPFAM" id="SSF51126">
    <property type="entry name" value="Pectin lyase-like"/>
    <property type="match status" value="3"/>
</dbReference>